<dbReference type="Pfam" id="PF01648">
    <property type="entry name" value="ACPS"/>
    <property type="match status" value="1"/>
</dbReference>
<dbReference type="GeneID" id="66318347"/>
<reference evidence="12 13" key="1">
    <citation type="submission" date="2009-10" db="EMBL/GenBank/DDBJ databases">
        <authorList>
            <person name="Shrivastava S."/>
            <person name="Brinkac L.B."/>
            <person name="Brown J.L."/>
            <person name="Bruce D.B."/>
            <person name="Detter C."/>
            <person name="Green L.D."/>
            <person name="Munk C.A."/>
            <person name="Rogers Y.C."/>
            <person name="Tapia R."/>
            <person name="Saunders E.S."/>
            <person name="Sims D.R."/>
            <person name="Smith L.A."/>
            <person name="Smith T.J."/>
            <person name="Sutton G."/>
            <person name="Brettin T."/>
        </authorList>
    </citation>
    <scope>NUCLEOTIDE SEQUENCE [LARGE SCALE GENOMIC DNA]</scope>
    <source>
        <strain evidence="13">D str. 1873</strain>
    </source>
</reference>
<dbReference type="NCBIfam" id="TIGR00516">
    <property type="entry name" value="acpS"/>
    <property type="match status" value="1"/>
</dbReference>
<keyword evidence="1 10" id="KW-0444">Lipid biosynthesis</keyword>
<proteinExistence type="inferred from homology"/>
<dbReference type="EC" id="2.7.8.7" evidence="10"/>
<accession>A0A9P2G8B4</accession>
<evidence type="ECO:0000256" key="5">
    <source>
        <dbReference type="ARBA" id="ARBA00022842"/>
    </source>
</evidence>
<dbReference type="Proteomes" id="UP000006160">
    <property type="component" value="Unassembled WGS sequence"/>
</dbReference>
<feature type="binding site" evidence="10">
    <location>
        <position position="56"/>
    </location>
    <ligand>
        <name>Mg(2+)</name>
        <dbReference type="ChEBI" id="CHEBI:18420"/>
    </ligand>
</feature>
<evidence type="ECO:0000313" key="12">
    <source>
        <dbReference type="EMBL" id="EES91861.1"/>
    </source>
</evidence>
<comment type="catalytic activity">
    <reaction evidence="8 10">
        <text>apo-[ACP] + CoA = holo-[ACP] + adenosine 3',5'-bisphosphate + H(+)</text>
        <dbReference type="Rhea" id="RHEA:12068"/>
        <dbReference type="Rhea" id="RHEA-COMP:9685"/>
        <dbReference type="Rhea" id="RHEA-COMP:9690"/>
        <dbReference type="ChEBI" id="CHEBI:15378"/>
        <dbReference type="ChEBI" id="CHEBI:29999"/>
        <dbReference type="ChEBI" id="CHEBI:57287"/>
        <dbReference type="ChEBI" id="CHEBI:58343"/>
        <dbReference type="ChEBI" id="CHEBI:64479"/>
        <dbReference type="EC" id="2.7.8.7"/>
    </reaction>
</comment>
<keyword evidence="3 10" id="KW-0479">Metal-binding</keyword>
<evidence type="ECO:0000256" key="4">
    <source>
        <dbReference type="ARBA" id="ARBA00022832"/>
    </source>
</evidence>
<feature type="binding site" evidence="10">
    <location>
        <position position="8"/>
    </location>
    <ligand>
        <name>Mg(2+)</name>
        <dbReference type="ChEBI" id="CHEBI:18420"/>
    </ligand>
</feature>
<dbReference type="InterPro" id="IPR008278">
    <property type="entry name" value="4-PPantetheinyl_Trfase_dom"/>
</dbReference>
<protein>
    <recommendedName>
        <fullName evidence="10">Holo-[acyl-carrier-protein] synthase</fullName>
        <shortName evidence="10">Holo-ACP synthase</shortName>
        <ecNumber evidence="10">2.7.8.7</ecNumber>
    </recommendedName>
    <alternativeName>
        <fullName evidence="10">4'-phosphopantetheinyl transferase AcpS</fullName>
    </alternativeName>
</protein>
<evidence type="ECO:0000256" key="10">
    <source>
        <dbReference type="HAMAP-Rule" id="MF_00101"/>
    </source>
</evidence>
<name>A0A9P2G8B4_CLOBO</name>
<dbReference type="Gene3D" id="3.90.470.20">
    <property type="entry name" value="4'-phosphopantetheinyl transferase domain"/>
    <property type="match status" value="1"/>
</dbReference>
<dbReference type="GO" id="GO:0005737">
    <property type="term" value="C:cytoplasm"/>
    <property type="evidence" value="ECO:0007669"/>
    <property type="project" value="UniProtKB-SubCell"/>
</dbReference>
<evidence type="ECO:0000256" key="7">
    <source>
        <dbReference type="ARBA" id="ARBA00023160"/>
    </source>
</evidence>
<evidence type="ECO:0000259" key="11">
    <source>
        <dbReference type="Pfam" id="PF01648"/>
    </source>
</evidence>
<evidence type="ECO:0000256" key="2">
    <source>
        <dbReference type="ARBA" id="ARBA00022679"/>
    </source>
</evidence>
<dbReference type="InterPro" id="IPR002582">
    <property type="entry name" value="ACPS"/>
</dbReference>
<dbReference type="GO" id="GO:0000287">
    <property type="term" value="F:magnesium ion binding"/>
    <property type="evidence" value="ECO:0007669"/>
    <property type="project" value="UniProtKB-UniRule"/>
</dbReference>
<keyword evidence="6 10" id="KW-0443">Lipid metabolism</keyword>
<comment type="subcellular location">
    <subcellularLocation>
        <location evidence="10">Cytoplasm</location>
    </subcellularLocation>
</comment>
<comment type="cofactor">
    <cofactor evidence="10">
        <name>Mg(2+)</name>
        <dbReference type="ChEBI" id="CHEBI:18420"/>
    </cofactor>
</comment>
<dbReference type="InterPro" id="IPR004568">
    <property type="entry name" value="Ppantetheine-prot_Trfase_dom"/>
</dbReference>
<dbReference type="SUPFAM" id="SSF56214">
    <property type="entry name" value="4'-phosphopantetheinyl transferase"/>
    <property type="match status" value="1"/>
</dbReference>
<keyword evidence="2 10" id="KW-0808">Transferase</keyword>
<evidence type="ECO:0000256" key="9">
    <source>
        <dbReference type="ARBA" id="ARBA00054726"/>
    </source>
</evidence>
<feature type="domain" description="4'-phosphopantetheinyl transferase" evidence="11">
    <location>
        <begin position="4"/>
        <end position="97"/>
    </location>
</feature>
<dbReference type="InterPro" id="IPR037143">
    <property type="entry name" value="4-PPantetheinyl_Trfase_dom_sf"/>
</dbReference>
<keyword evidence="5 10" id="KW-0460">Magnesium</keyword>
<keyword evidence="4 10" id="KW-0276">Fatty acid metabolism</keyword>
<dbReference type="AlphaFoldDB" id="A0A9P2G8B4"/>
<gene>
    <name evidence="10 12" type="primary">acpS</name>
    <name evidence="12" type="ORF">CLG_B1781</name>
</gene>
<dbReference type="GO" id="GO:0008897">
    <property type="term" value="F:holo-[acyl-carrier-protein] synthase activity"/>
    <property type="evidence" value="ECO:0007669"/>
    <property type="project" value="UniProtKB-UniRule"/>
</dbReference>
<keyword evidence="10" id="KW-0963">Cytoplasm</keyword>
<dbReference type="RefSeq" id="WP_003377054.1">
    <property type="nucleotide sequence ID" value="NZ_ACSJ01000007.1"/>
</dbReference>
<evidence type="ECO:0000256" key="3">
    <source>
        <dbReference type="ARBA" id="ARBA00022723"/>
    </source>
</evidence>
<dbReference type="NCBIfam" id="NF000832">
    <property type="entry name" value="PRK00070.3-2"/>
    <property type="match status" value="1"/>
</dbReference>
<sequence length="138" mass="15734">MIIGIGTDIVEIQRIEKAINRNPNFINKLFTKNEIEYFKSRNMRSEFIAGRFAAKEAVSKALGTGFRGFEFKDIEIENNILGKPMVNLKGKAKKMDKKWGNYKIHLSISHGRENAIAYAVLEVVDNGNYNSSKDEGYR</sequence>
<comment type="function">
    <text evidence="9">Transfers the 4'-phosphopantetheine moiety from coenzyme A to the 'Ser-36' of acyl-carrier-protein.</text>
</comment>
<dbReference type="EMBL" id="ACSJ01000007">
    <property type="protein sequence ID" value="EES91861.1"/>
    <property type="molecule type" value="Genomic_DNA"/>
</dbReference>
<comment type="caution">
    <text evidence="12">The sequence shown here is derived from an EMBL/GenBank/DDBJ whole genome shotgun (WGS) entry which is preliminary data.</text>
</comment>
<organism evidence="12 13">
    <name type="scientific">Clostridium botulinum D str. 1873</name>
    <dbReference type="NCBI Taxonomy" id="592027"/>
    <lineage>
        <taxon>Bacteria</taxon>
        <taxon>Bacillati</taxon>
        <taxon>Bacillota</taxon>
        <taxon>Clostridia</taxon>
        <taxon>Eubacteriales</taxon>
        <taxon>Clostridiaceae</taxon>
        <taxon>Clostridium</taxon>
    </lineage>
</organism>
<comment type="similarity">
    <text evidence="10">Belongs to the P-Pant transferase superfamily. AcpS family.</text>
</comment>
<comment type="function">
    <text evidence="10">Transfers the 4'-phosphopantetheine moiety from coenzyme A to a Ser of acyl-carrier-protein.</text>
</comment>
<evidence type="ECO:0000313" key="13">
    <source>
        <dbReference type="Proteomes" id="UP000006160"/>
    </source>
</evidence>
<keyword evidence="7 10" id="KW-0275">Fatty acid biosynthesis</keyword>
<dbReference type="HAMAP" id="MF_00101">
    <property type="entry name" value="AcpS"/>
    <property type="match status" value="1"/>
</dbReference>
<dbReference type="NCBIfam" id="TIGR00556">
    <property type="entry name" value="pantethn_trn"/>
    <property type="match status" value="1"/>
</dbReference>
<dbReference type="GO" id="GO:0006633">
    <property type="term" value="P:fatty acid biosynthetic process"/>
    <property type="evidence" value="ECO:0007669"/>
    <property type="project" value="UniProtKB-UniRule"/>
</dbReference>
<evidence type="ECO:0000256" key="6">
    <source>
        <dbReference type="ARBA" id="ARBA00023098"/>
    </source>
</evidence>
<dbReference type="FunFam" id="3.90.470.20:FF:000001">
    <property type="entry name" value="Holo-[acyl-carrier-protein] synthase"/>
    <property type="match status" value="1"/>
</dbReference>
<evidence type="ECO:0000256" key="8">
    <source>
        <dbReference type="ARBA" id="ARBA00050875"/>
    </source>
</evidence>
<evidence type="ECO:0000256" key="1">
    <source>
        <dbReference type="ARBA" id="ARBA00022516"/>
    </source>
</evidence>